<feature type="compositionally biased region" description="Low complexity" evidence="1">
    <location>
        <begin position="184"/>
        <end position="197"/>
    </location>
</feature>
<protein>
    <submittedName>
        <fullName evidence="2">Uncharacterized protein</fullName>
    </submittedName>
</protein>
<accession>A0ABT9G259</accession>
<dbReference type="Proteomes" id="UP001235760">
    <property type="component" value="Unassembled WGS sequence"/>
</dbReference>
<dbReference type="RefSeq" id="WP_305748923.1">
    <property type="nucleotide sequence ID" value="NZ_JAUZEE010000003.1"/>
</dbReference>
<reference evidence="2 3" key="1">
    <citation type="submission" date="2023-08" db="EMBL/GenBank/DDBJ databases">
        <authorList>
            <person name="Roldan D.M."/>
            <person name="Menes R.J."/>
        </authorList>
    </citation>
    <scope>NUCLEOTIDE SEQUENCE [LARGE SCALE GENOMIC DNA]</scope>
    <source>
        <strain evidence="2 3">CCM 2812</strain>
    </source>
</reference>
<name>A0ABT9G259_LEPDI</name>
<feature type="region of interest" description="Disordered" evidence="1">
    <location>
        <begin position="292"/>
        <end position="320"/>
    </location>
</feature>
<gene>
    <name evidence="2" type="ORF">Q8X39_06905</name>
</gene>
<feature type="region of interest" description="Disordered" evidence="1">
    <location>
        <begin position="150"/>
        <end position="197"/>
    </location>
</feature>
<feature type="compositionally biased region" description="Pro residues" evidence="1">
    <location>
        <begin position="172"/>
        <end position="183"/>
    </location>
</feature>
<dbReference type="EMBL" id="JAUZEE010000003">
    <property type="protein sequence ID" value="MDP4300362.1"/>
    <property type="molecule type" value="Genomic_DNA"/>
</dbReference>
<keyword evidence="3" id="KW-1185">Reference proteome</keyword>
<evidence type="ECO:0000313" key="2">
    <source>
        <dbReference type="EMBL" id="MDP4300362.1"/>
    </source>
</evidence>
<proteinExistence type="predicted"/>
<feature type="compositionally biased region" description="Low complexity" evidence="1">
    <location>
        <begin position="298"/>
        <end position="310"/>
    </location>
</feature>
<sequence length="320" mass="34490">MREYGKVYATFWSSDTTSTLTDDGKLLALYLMTCSHSTIAGVFRLPDGYVSEDLGWSSERVAQGFAELFAKGFANRCGTTKWVWICRHLEWNKPENPNQRKSAAKIAASVPDGCAWKPVFIEVCGPLLGVDNFPSVNPSGTVPKPLLNQEQEQKQEQKQEREQASERAAPPSTAPPSTAPPPAVAAEPAGPAGPATPAGLACRAMRAAGLTRVNPSDPRLVALLEQGVTVEELAAVAAEAVERKREWAWVLATVTGRRRDAAEVQLAPVVPPAVEQAARQQVVQTSAYLDEQREHAAAARSPESQAAARRAVQRMKGGRS</sequence>
<comment type="caution">
    <text evidence="2">The sequence shown here is derived from an EMBL/GenBank/DDBJ whole genome shotgun (WGS) entry which is preliminary data.</text>
</comment>
<organism evidence="2 3">
    <name type="scientific">Leptothrix discophora</name>
    <dbReference type="NCBI Taxonomy" id="89"/>
    <lineage>
        <taxon>Bacteria</taxon>
        <taxon>Pseudomonadati</taxon>
        <taxon>Pseudomonadota</taxon>
        <taxon>Betaproteobacteria</taxon>
        <taxon>Burkholderiales</taxon>
        <taxon>Sphaerotilaceae</taxon>
        <taxon>Leptothrix</taxon>
    </lineage>
</organism>
<evidence type="ECO:0000313" key="3">
    <source>
        <dbReference type="Proteomes" id="UP001235760"/>
    </source>
</evidence>
<evidence type="ECO:0000256" key="1">
    <source>
        <dbReference type="SAM" id="MobiDB-lite"/>
    </source>
</evidence>
<feature type="compositionally biased region" description="Basic and acidic residues" evidence="1">
    <location>
        <begin position="151"/>
        <end position="165"/>
    </location>
</feature>
<feature type="compositionally biased region" description="Basic residues" evidence="1">
    <location>
        <begin position="311"/>
        <end position="320"/>
    </location>
</feature>